<reference evidence="1 2" key="1">
    <citation type="journal article" date="2023" name="ACS Omega">
        <title>Identification of the Neoaspergillic Acid Biosynthesis Gene Cluster by Establishing an In Vitro CRISPR-Ribonucleoprotein Genetic System in Aspergillus melleus.</title>
        <authorList>
            <person name="Yuan B."/>
            <person name="Grau M.F."/>
            <person name="Murata R.M."/>
            <person name="Torok T."/>
            <person name="Venkateswaran K."/>
            <person name="Stajich J.E."/>
            <person name="Wang C.C.C."/>
        </authorList>
    </citation>
    <scope>NUCLEOTIDE SEQUENCE [LARGE SCALE GENOMIC DNA]</scope>
    <source>
        <strain evidence="1 2">IMV 1140</strain>
    </source>
</reference>
<organism evidence="1 2">
    <name type="scientific">Aspergillus melleus</name>
    <dbReference type="NCBI Taxonomy" id="138277"/>
    <lineage>
        <taxon>Eukaryota</taxon>
        <taxon>Fungi</taxon>
        <taxon>Dikarya</taxon>
        <taxon>Ascomycota</taxon>
        <taxon>Pezizomycotina</taxon>
        <taxon>Eurotiomycetes</taxon>
        <taxon>Eurotiomycetidae</taxon>
        <taxon>Eurotiales</taxon>
        <taxon>Aspergillaceae</taxon>
        <taxon>Aspergillus</taxon>
        <taxon>Aspergillus subgen. Circumdati</taxon>
    </lineage>
</organism>
<gene>
    <name evidence="1" type="ORF">N8T08_010587</name>
</gene>
<evidence type="ECO:0000313" key="2">
    <source>
        <dbReference type="Proteomes" id="UP001177260"/>
    </source>
</evidence>
<name>A0ACC3AR44_9EURO</name>
<proteinExistence type="predicted"/>
<dbReference type="EMBL" id="JAOPJF010000088">
    <property type="protein sequence ID" value="KAK1140199.1"/>
    <property type="molecule type" value="Genomic_DNA"/>
</dbReference>
<sequence>MIELLQPFNLENADRPLPSSFFVKIGLLSQEQSDALVQGAKGWIRSDRKDDVDPLVVWLGEKAVKFDVDYKTENFGFAEDEVDLEYEQLKELEAEQGIDDDDFEILQGQFISFKEGFCGQDSSLSDSVCQGYLRSHDFWKIPVRARGAVYNALRKAAKAKVLEKFRKLIAVYTETTKDLQIGKFERDYHILRDARVIGVTATGLSKYRGLISTVKPRIILIEEAAEAIEAPIAAACFESVQQLILVGDHQQLKGHCSLQELEGEPFFLDVSMFERLLHNGLEYITLRRQRRMAPEIRALLEPIYGVLEDHECVQNRPGIPGMGDMRSFFFSHKWPESNDSLASKFNEMEANMVVGLFVHLVLNGTRVEDITILTFYNGQRKRLLKFLKGNSYLQGHYVNVVTVDSYQGEENEVVLLSLVRSGKPNIGFLSVENRICVALSRAKRGFYIFGNAMSLACADPLWWNVINIMGTDQPRRLGFYLPVTCVKHGRKVFIQGLYSYIFEI</sequence>
<protein>
    <submittedName>
        <fullName evidence="1">Uncharacterized protein</fullName>
    </submittedName>
</protein>
<keyword evidence="2" id="KW-1185">Reference proteome</keyword>
<evidence type="ECO:0000313" key="1">
    <source>
        <dbReference type="EMBL" id="KAK1140199.1"/>
    </source>
</evidence>
<accession>A0ACC3AR44</accession>
<comment type="caution">
    <text evidence="1">The sequence shown here is derived from an EMBL/GenBank/DDBJ whole genome shotgun (WGS) entry which is preliminary data.</text>
</comment>
<dbReference type="Proteomes" id="UP001177260">
    <property type="component" value="Unassembled WGS sequence"/>
</dbReference>